<keyword evidence="1" id="KW-1133">Transmembrane helix</keyword>
<keyword evidence="1" id="KW-0813">Transport</keyword>
<reference evidence="3" key="1">
    <citation type="submission" date="2016-04" db="EMBL/GenBank/DDBJ databases">
        <title>The genome sequence project of a novel Fervidobacterium isolate from a hot spring in Thailand.</title>
        <authorList>
            <person name="Gonzalez J.M."/>
            <person name="Cuecas A."/>
            <person name="Kanoksilapatham W."/>
        </authorList>
    </citation>
    <scope>NUCLEOTIDE SEQUENCE [LARGE SCALE GENOMIC DNA]</scope>
    <source>
        <strain evidence="3">FC2004</strain>
    </source>
</reference>
<dbReference type="AlphaFoldDB" id="A0A1E3G1M4"/>
<gene>
    <name evidence="2" type="ORF">A4H02_07025</name>
</gene>
<dbReference type="EMBL" id="LWAF01000010">
    <property type="protein sequence ID" value="ODN30169.1"/>
    <property type="molecule type" value="Genomic_DNA"/>
</dbReference>
<dbReference type="Proteomes" id="UP000094570">
    <property type="component" value="Unassembled WGS sequence"/>
</dbReference>
<dbReference type="OrthoDB" id="9805479at2"/>
<comment type="caution">
    <text evidence="2">The sequence shown here is derived from an EMBL/GenBank/DDBJ whole genome shotgun (WGS) entry which is preliminary data.</text>
</comment>
<dbReference type="PANTHER" id="PTHR34300:SF2">
    <property type="entry name" value="QUEUOSINE PRECURSOR TRANSPORTER-RELATED"/>
    <property type="match status" value="1"/>
</dbReference>
<dbReference type="NCBIfam" id="TIGR00697">
    <property type="entry name" value="queuosine precursor transporter"/>
    <property type="match status" value="1"/>
</dbReference>
<dbReference type="GO" id="GO:0022857">
    <property type="term" value="F:transmembrane transporter activity"/>
    <property type="evidence" value="ECO:0007669"/>
    <property type="project" value="UniProtKB-UniRule"/>
</dbReference>
<dbReference type="PANTHER" id="PTHR34300">
    <property type="entry name" value="QUEUOSINE PRECURSOR TRANSPORTER-RELATED"/>
    <property type="match status" value="1"/>
</dbReference>
<dbReference type="Pfam" id="PF02592">
    <property type="entry name" value="Vut_1"/>
    <property type="match status" value="1"/>
</dbReference>
<feature type="transmembrane region" description="Helical" evidence="1">
    <location>
        <begin position="167"/>
        <end position="191"/>
    </location>
</feature>
<evidence type="ECO:0000256" key="1">
    <source>
        <dbReference type="HAMAP-Rule" id="MF_02088"/>
    </source>
</evidence>
<feature type="transmembrane region" description="Helical" evidence="1">
    <location>
        <begin position="37"/>
        <end position="55"/>
    </location>
</feature>
<keyword evidence="3" id="KW-1185">Reference proteome</keyword>
<dbReference type="HAMAP" id="MF_02088">
    <property type="entry name" value="Q_prec_transport"/>
    <property type="match status" value="1"/>
</dbReference>
<sequence length="198" mass="21923">MVSGSEKKLMVFTTLFVTGIVISNVLAAKIVKVGVFVFPASIISYTFTFILVNMLTDVLDGNYSKVLVYLGFLAQTVASLLILLGLFMPSASVDRGKAYELLLGTNWRFTLASVSAYGVSQFANFYLFSLKFFKNPLILNFFSVAVAQLLDTVVFTLVAFLGEYKGLVPMILSQYLIKVIIILVANPVFLVTKRLKER</sequence>
<feature type="transmembrane region" description="Helical" evidence="1">
    <location>
        <begin position="139"/>
        <end position="161"/>
    </location>
</feature>
<proteinExistence type="inferred from homology"/>
<dbReference type="RefSeq" id="WP_069293454.1">
    <property type="nucleotide sequence ID" value="NZ_CP140110.1"/>
</dbReference>
<keyword evidence="1" id="KW-0472">Membrane</keyword>
<protein>
    <recommendedName>
        <fullName evidence="1">Probable queuosine precursor transporter</fullName>
        <shortName evidence="1">Q precursor transporter</shortName>
    </recommendedName>
</protein>
<organism evidence="2 3">
    <name type="scientific">Fervidobacterium thailandense</name>
    <dbReference type="NCBI Taxonomy" id="1008305"/>
    <lineage>
        <taxon>Bacteria</taxon>
        <taxon>Thermotogati</taxon>
        <taxon>Thermotogota</taxon>
        <taxon>Thermotogae</taxon>
        <taxon>Thermotogales</taxon>
        <taxon>Fervidobacteriaceae</taxon>
        <taxon>Fervidobacterium</taxon>
    </lineage>
</organism>
<comment type="subcellular location">
    <subcellularLocation>
        <location evidence="1">Cell membrane</location>
        <topology evidence="1">Multi-pass membrane protein</topology>
    </subcellularLocation>
</comment>
<keyword evidence="1" id="KW-0812">Transmembrane</keyword>
<name>A0A1E3G1M4_9BACT</name>
<comment type="similarity">
    <text evidence="1">Belongs to the vitamin uptake transporter (VUT/ECF) (TC 2.A.88) family. Q precursor transporter subfamily.</text>
</comment>
<comment type="function">
    <text evidence="1">Involved in the import of queuosine (Q) precursors, required for Q precursor salvage.</text>
</comment>
<dbReference type="InterPro" id="IPR003744">
    <property type="entry name" value="YhhQ"/>
</dbReference>
<feature type="transmembrane region" description="Helical" evidence="1">
    <location>
        <begin position="67"/>
        <end position="87"/>
    </location>
</feature>
<accession>A0A1E3G1M4</accession>
<evidence type="ECO:0000313" key="3">
    <source>
        <dbReference type="Proteomes" id="UP000094570"/>
    </source>
</evidence>
<dbReference type="GO" id="GO:0005886">
    <property type="term" value="C:plasma membrane"/>
    <property type="evidence" value="ECO:0007669"/>
    <property type="project" value="UniProtKB-SubCell"/>
</dbReference>
<evidence type="ECO:0000313" key="2">
    <source>
        <dbReference type="EMBL" id="ODN30169.1"/>
    </source>
</evidence>
<keyword evidence="1" id="KW-1003">Cell membrane</keyword>
<dbReference type="STRING" id="1008305.A4H02_07025"/>